<feature type="compositionally biased region" description="Pro residues" evidence="10">
    <location>
        <begin position="162"/>
        <end position="176"/>
    </location>
</feature>
<evidence type="ECO:0000259" key="11">
    <source>
        <dbReference type="PROSITE" id="PS50030"/>
    </source>
</evidence>
<dbReference type="PROSITE" id="PS50030">
    <property type="entry name" value="UBA"/>
    <property type="match status" value="1"/>
</dbReference>
<dbReference type="EC" id="2.3.2.23" evidence="1"/>
<evidence type="ECO:0000313" key="14">
    <source>
        <dbReference type="Proteomes" id="UP000318582"/>
    </source>
</evidence>
<evidence type="ECO:0000256" key="3">
    <source>
        <dbReference type="ARBA" id="ARBA00022741"/>
    </source>
</evidence>
<dbReference type="InterPro" id="IPR023313">
    <property type="entry name" value="UBQ-conjugating_AS"/>
</dbReference>
<dbReference type="SMART" id="SM00212">
    <property type="entry name" value="UBCc"/>
    <property type="match status" value="1"/>
</dbReference>
<dbReference type="EMBL" id="QEAQ01000070">
    <property type="protein sequence ID" value="TPX56592.1"/>
    <property type="molecule type" value="Genomic_DNA"/>
</dbReference>
<dbReference type="STRING" id="109895.A0A507DYY5"/>
<dbReference type="Pfam" id="PF00179">
    <property type="entry name" value="UQ_con"/>
    <property type="match status" value="1"/>
</dbReference>
<dbReference type="PROSITE" id="PS50127">
    <property type="entry name" value="UBC_2"/>
    <property type="match status" value="1"/>
</dbReference>
<dbReference type="CDD" id="cd23800">
    <property type="entry name" value="UBCc_UBE2K"/>
    <property type="match status" value="1"/>
</dbReference>
<dbReference type="PROSITE" id="PS00183">
    <property type="entry name" value="UBC_1"/>
    <property type="match status" value="1"/>
</dbReference>
<dbReference type="InterPro" id="IPR016135">
    <property type="entry name" value="UBQ-conjugating_enzyme/RWD"/>
</dbReference>
<evidence type="ECO:0000256" key="2">
    <source>
        <dbReference type="ARBA" id="ARBA00022679"/>
    </source>
</evidence>
<dbReference type="InterPro" id="IPR009060">
    <property type="entry name" value="UBA-like_sf"/>
</dbReference>
<keyword evidence="4 9" id="KW-0833">Ubl conjugation pathway</keyword>
<dbReference type="SUPFAM" id="SSF54495">
    <property type="entry name" value="UBC-like"/>
    <property type="match status" value="1"/>
</dbReference>
<evidence type="ECO:0000256" key="6">
    <source>
        <dbReference type="ARBA" id="ARBA00072431"/>
    </source>
</evidence>
<proteinExistence type="inferred from homology"/>
<dbReference type="Gene3D" id="1.10.8.10">
    <property type="entry name" value="DNA helicase RuvA subunit, C-terminal domain"/>
    <property type="match status" value="1"/>
</dbReference>
<evidence type="ECO:0000256" key="1">
    <source>
        <dbReference type="ARBA" id="ARBA00012486"/>
    </source>
</evidence>
<dbReference type="Proteomes" id="UP000318582">
    <property type="component" value="Unassembled WGS sequence"/>
</dbReference>
<accession>A0A507DYY5</accession>
<evidence type="ECO:0000256" key="8">
    <source>
        <dbReference type="PROSITE-ProRule" id="PRU10133"/>
    </source>
</evidence>
<dbReference type="InterPro" id="IPR015940">
    <property type="entry name" value="UBA"/>
</dbReference>
<keyword evidence="3 9" id="KW-0547">Nucleotide-binding</keyword>
<feature type="domain" description="UBA" evidence="11">
    <location>
        <begin position="176"/>
        <end position="216"/>
    </location>
</feature>
<keyword evidence="14" id="KW-1185">Reference proteome</keyword>
<protein>
    <recommendedName>
        <fullName evidence="6">Ubiquitin-conjugating enzyme E2 1</fullName>
        <ecNumber evidence="1">2.3.2.23</ecNumber>
    </recommendedName>
    <alternativeName>
        <fullName evidence="7">E2 ubiquitin-conjugating enzyme 1</fullName>
    </alternativeName>
</protein>
<evidence type="ECO:0000256" key="5">
    <source>
        <dbReference type="ARBA" id="ARBA00022840"/>
    </source>
</evidence>
<evidence type="ECO:0000256" key="4">
    <source>
        <dbReference type="ARBA" id="ARBA00022786"/>
    </source>
</evidence>
<dbReference type="FunFam" id="3.10.110.10:FF:000037">
    <property type="entry name" value="ubiquitin-conjugating enzyme E2 27"/>
    <property type="match status" value="1"/>
</dbReference>
<evidence type="ECO:0000256" key="9">
    <source>
        <dbReference type="RuleBase" id="RU362109"/>
    </source>
</evidence>
<evidence type="ECO:0000256" key="7">
    <source>
        <dbReference type="ARBA" id="ARBA00077197"/>
    </source>
</evidence>
<sequence length="219" mass="24031">MLMDTRRIEREIRQVHSDKSANLTIEPIDDNLSHLRGTIRGPPHSAYSGGVFHLDIHIPQTYPFVPPLVKFVTRVYHPNVSSVTGAICLDILKDEWTPVLTLKTVMISLQSLLCDPVPDNPQDAEVAAHYKRSRTSFETTARQWTEMYACSNTTTTTTSSTPPDPAPPPPPPPSPPAASASEKALVDMGFPLTLVRRALVQSDGSETRALEALLADNVL</sequence>
<dbReference type="SUPFAM" id="SSF46934">
    <property type="entry name" value="UBA-like"/>
    <property type="match status" value="1"/>
</dbReference>
<dbReference type="InterPro" id="IPR000608">
    <property type="entry name" value="UBC"/>
</dbReference>
<evidence type="ECO:0000256" key="10">
    <source>
        <dbReference type="SAM" id="MobiDB-lite"/>
    </source>
</evidence>
<evidence type="ECO:0000259" key="12">
    <source>
        <dbReference type="PROSITE" id="PS50127"/>
    </source>
</evidence>
<dbReference type="Gene3D" id="3.10.110.10">
    <property type="entry name" value="Ubiquitin Conjugating Enzyme"/>
    <property type="match status" value="1"/>
</dbReference>
<comment type="caution">
    <text evidence="13">The sequence shown here is derived from an EMBL/GenBank/DDBJ whole genome shotgun (WGS) entry which is preliminary data.</text>
</comment>
<reference evidence="13 14" key="1">
    <citation type="journal article" date="2019" name="Sci. Rep.">
        <title>Comparative genomics of chytrid fungi reveal insights into the obligate biotrophic and pathogenic lifestyle of Synchytrium endobioticum.</title>
        <authorList>
            <person name="van de Vossenberg B.T.L.H."/>
            <person name="Warris S."/>
            <person name="Nguyen H.D.T."/>
            <person name="van Gent-Pelzer M.P.E."/>
            <person name="Joly D.L."/>
            <person name="van de Geest H.C."/>
            <person name="Bonants P.J.M."/>
            <person name="Smith D.S."/>
            <person name="Levesque C.A."/>
            <person name="van der Lee T.A.J."/>
        </authorList>
    </citation>
    <scope>NUCLEOTIDE SEQUENCE [LARGE SCALE GENOMIC DNA]</scope>
    <source>
        <strain evidence="13 14">CBS 809.83</strain>
    </source>
</reference>
<keyword evidence="2" id="KW-0808">Transferase</keyword>
<feature type="domain" description="UBC core" evidence="12">
    <location>
        <begin position="3"/>
        <end position="150"/>
    </location>
</feature>
<organism evidence="13 14">
    <name type="scientific">Powellomyces hirtus</name>
    <dbReference type="NCBI Taxonomy" id="109895"/>
    <lineage>
        <taxon>Eukaryota</taxon>
        <taxon>Fungi</taxon>
        <taxon>Fungi incertae sedis</taxon>
        <taxon>Chytridiomycota</taxon>
        <taxon>Chytridiomycota incertae sedis</taxon>
        <taxon>Chytridiomycetes</taxon>
        <taxon>Spizellomycetales</taxon>
        <taxon>Powellomycetaceae</taxon>
        <taxon>Powellomyces</taxon>
    </lineage>
</organism>
<dbReference type="AlphaFoldDB" id="A0A507DYY5"/>
<name>A0A507DYY5_9FUNG</name>
<feature type="active site" description="Glycyl thioester intermediate" evidence="8">
    <location>
        <position position="88"/>
    </location>
</feature>
<dbReference type="GO" id="GO:0061631">
    <property type="term" value="F:ubiquitin conjugating enzyme activity"/>
    <property type="evidence" value="ECO:0007669"/>
    <property type="project" value="UniProtKB-EC"/>
</dbReference>
<feature type="region of interest" description="Disordered" evidence="10">
    <location>
        <begin position="153"/>
        <end position="182"/>
    </location>
</feature>
<comment type="similarity">
    <text evidence="9">Belongs to the ubiquitin-conjugating enzyme family.</text>
</comment>
<keyword evidence="5 9" id="KW-0067">ATP-binding</keyword>
<dbReference type="PANTHER" id="PTHR24068">
    <property type="entry name" value="UBIQUITIN-CONJUGATING ENZYME E2"/>
    <property type="match status" value="1"/>
</dbReference>
<dbReference type="GO" id="GO:0005524">
    <property type="term" value="F:ATP binding"/>
    <property type="evidence" value="ECO:0007669"/>
    <property type="project" value="UniProtKB-UniRule"/>
</dbReference>
<gene>
    <name evidence="13" type="ORF">PhCBS80983_g04449</name>
</gene>
<evidence type="ECO:0000313" key="13">
    <source>
        <dbReference type="EMBL" id="TPX56592.1"/>
    </source>
</evidence>
<dbReference type="Pfam" id="PF00627">
    <property type="entry name" value="UBA"/>
    <property type="match status" value="1"/>
</dbReference>